<feature type="domain" description="GFO/IDH/MocA-like oxidoreductase" evidence="5">
    <location>
        <begin position="131"/>
        <end position="262"/>
    </location>
</feature>
<dbReference type="GO" id="GO:0016491">
    <property type="term" value="F:oxidoreductase activity"/>
    <property type="evidence" value="ECO:0007669"/>
    <property type="project" value="UniProtKB-KW"/>
</dbReference>
<dbReference type="AlphaFoldDB" id="A0A934IR11"/>
<comment type="caution">
    <text evidence="6">The sequence shown here is derived from an EMBL/GenBank/DDBJ whole genome shotgun (WGS) entry which is preliminary data.</text>
</comment>
<dbReference type="Gene3D" id="3.40.50.720">
    <property type="entry name" value="NAD(P)-binding Rossmann-like Domain"/>
    <property type="match status" value="2"/>
</dbReference>
<dbReference type="RefSeq" id="WP_198881936.1">
    <property type="nucleotide sequence ID" value="NZ_JAEKJA010000007.1"/>
</dbReference>
<dbReference type="InterPro" id="IPR000683">
    <property type="entry name" value="Gfo/Idh/MocA-like_OxRdtase_N"/>
</dbReference>
<dbReference type="EMBL" id="JAEKJA010000007">
    <property type="protein sequence ID" value="MBJ3776049.1"/>
    <property type="molecule type" value="Genomic_DNA"/>
</dbReference>
<gene>
    <name evidence="6" type="ORF">JCR33_10150</name>
</gene>
<feature type="domain" description="Gfo/Idh/MocA-like oxidoreductase N-terminal" evidence="4">
    <location>
        <begin position="3"/>
        <end position="117"/>
    </location>
</feature>
<evidence type="ECO:0000256" key="3">
    <source>
        <dbReference type="SAM" id="MobiDB-lite"/>
    </source>
</evidence>
<evidence type="ECO:0000313" key="7">
    <source>
        <dbReference type="Proteomes" id="UP000609531"/>
    </source>
</evidence>
<evidence type="ECO:0000259" key="5">
    <source>
        <dbReference type="Pfam" id="PF22725"/>
    </source>
</evidence>
<dbReference type="Proteomes" id="UP000609531">
    <property type="component" value="Unassembled WGS sequence"/>
</dbReference>
<evidence type="ECO:0000256" key="2">
    <source>
        <dbReference type="ARBA" id="ARBA00023002"/>
    </source>
</evidence>
<keyword evidence="2" id="KW-0560">Oxidoreductase</keyword>
<feature type="domain" description="Gfo/Idh/MocA-like oxidoreductase N-terminal" evidence="4">
    <location>
        <begin position="385"/>
        <end position="501"/>
    </location>
</feature>
<feature type="compositionally biased region" description="Pro residues" evidence="3">
    <location>
        <begin position="742"/>
        <end position="752"/>
    </location>
</feature>
<evidence type="ECO:0000259" key="4">
    <source>
        <dbReference type="Pfam" id="PF01408"/>
    </source>
</evidence>
<dbReference type="SUPFAM" id="SSF55347">
    <property type="entry name" value="Glyceraldehyde-3-phosphate dehydrogenase-like, C-terminal domain"/>
    <property type="match status" value="2"/>
</dbReference>
<dbReference type="Pfam" id="PF01408">
    <property type="entry name" value="GFO_IDH_MocA"/>
    <property type="match status" value="2"/>
</dbReference>
<feature type="compositionally biased region" description="Basic and acidic residues" evidence="3">
    <location>
        <begin position="799"/>
        <end position="811"/>
    </location>
</feature>
<dbReference type="PANTHER" id="PTHR22604:SF105">
    <property type="entry name" value="TRANS-1,2-DIHYDROBENZENE-1,2-DIOL DEHYDROGENASE"/>
    <property type="match status" value="1"/>
</dbReference>
<sequence>MGKIAIVGAGFVADAYLRAASHFPDHRFSAVWDGDPERLSRFAAHWNVPIARGVDDLFTGPKRPHLLLNLAPLEARAAITREALGAGIPVYCEAPLAADIGEAANLRDYAAQHNLALATTPASLLGETAQAAWSAVRRRQIGKPHLAVAELHHGYLAQAPFRDWTSESGAPWPAREAFGVGAPLWGGTDHLAWLLAIFGPVRSLVASTACLVPDKLGDGAPNGPDFATATLHFDDGIVARLTASMVARKAETLRIVGTRGTLTVDGTTGAVRIARRNTVRHQLVEGLASETVHIMGPARRRFGLRLGGAGHNLMTGPAELLDAMDEARPARLAADFAFHLTEVLVTIADAGPEGRTQDITSTFEPPAPMPWARPYRRRESTVDTIKLGIVGTGAAAREMREAILSEPHFELVAVAGETIDLAEAFAGENELERAYGSVADLLASEIDAVVVAGAPATRAAAIVAALAAGKPVLAASPFAVSAAEARRVLDTARDKGVLFMEALAAPFLPAHKRAVEIAHSGDIGDVVHFSLDHGAPASAETAPALFAPDGGGVVLNGLAAPLALAITLFGEVSEIDEAIASDDRVDVHASLQVRHAGGGISQLSASLTTMMSNTARIAGTRGAVRIEEPVLAAETLSVRKLPPAAAAAPEPPPAGGTAPAIGAGTKEQIAARLKRSGVMRRMSRAVSHPRHETHGYGAAPESAMLAHFASLVTDKKAESDVLPLDLLAALQAILFDLRPAPSAPPVPMPAPPAEVYDPDAWERRGPPAASRPGPPPATSEAFEEDDDEDDEDHEGGDEDAPKSADRSQPDG</sequence>
<feature type="domain" description="GFO/IDH/MocA-like oxidoreductase" evidence="5">
    <location>
        <begin position="512"/>
        <end position="624"/>
    </location>
</feature>
<feature type="region of interest" description="Disordered" evidence="3">
    <location>
        <begin position="676"/>
        <end position="696"/>
    </location>
</feature>
<dbReference type="InterPro" id="IPR055170">
    <property type="entry name" value="GFO_IDH_MocA-like_dom"/>
</dbReference>
<organism evidence="6 7">
    <name type="scientific">Acuticoccus mangrovi</name>
    <dbReference type="NCBI Taxonomy" id="2796142"/>
    <lineage>
        <taxon>Bacteria</taxon>
        <taxon>Pseudomonadati</taxon>
        <taxon>Pseudomonadota</taxon>
        <taxon>Alphaproteobacteria</taxon>
        <taxon>Hyphomicrobiales</taxon>
        <taxon>Amorphaceae</taxon>
        <taxon>Acuticoccus</taxon>
    </lineage>
</organism>
<dbReference type="PANTHER" id="PTHR22604">
    <property type="entry name" value="OXIDOREDUCTASES"/>
    <property type="match status" value="1"/>
</dbReference>
<dbReference type="SUPFAM" id="SSF51735">
    <property type="entry name" value="NAD(P)-binding Rossmann-fold domains"/>
    <property type="match status" value="2"/>
</dbReference>
<feature type="region of interest" description="Disordered" evidence="3">
    <location>
        <begin position="742"/>
        <end position="811"/>
    </location>
</feature>
<dbReference type="GO" id="GO:0000166">
    <property type="term" value="F:nucleotide binding"/>
    <property type="evidence" value="ECO:0007669"/>
    <property type="project" value="InterPro"/>
</dbReference>
<reference evidence="6" key="1">
    <citation type="submission" date="2020-12" db="EMBL/GenBank/DDBJ databases">
        <title>Bacterial taxonomy.</title>
        <authorList>
            <person name="Pan X."/>
        </authorList>
    </citation>
    <scope>NUCLEOTIDE SEQUENCE</scope>
    <source>
        <strain evidence="6">B2012</strain>
    </source>
</reference>
<accession>A0A934IR11</accession>
<keyword evidence="7" id="KW-1185">Reference proteome</keyword>
<dbReference type="Pfam" id="PF22725">
    <property type="entry name" value="GFO_IDH_MocA_C3"/>
    <property type="match status" value="2"/>
</dbReference>
<evidence type="ECO:0000313" key="6">
    <source>
        <dbReference type="EMBL" id="MBJ3776049.1"/>
    </source>
</evidence>
<evidence type="ECO:0000256" key="1">
    <source>
        <dbReference type="ARBA" id="ARBA00010928"/>
    </source>
</evidence>
<dbReference type="Gene3D" id="3.30.360.10">
    <property type="entry name" value="Dihydrodipicolinate Reductase, domain 2"/>
    <property type="match status" value="2"/>
</dbReference>
<proteinExistence type="inferred from homology"/>
<dbReference type="InterPro" id="IPR050984">
    <property type="entry name" value="Gfo/Idh/MocA_domain"/>
</dbReference>
<feature type="compositionally biased region" description="Acidic residues" evidence="3">
    <location>
        <begin position="781"/>
        <end position="798"/>
    </location>
</feature>
<comment type="similarity">
    <text evidence="1">Belongs to the Gfo/Idh/MocA family.</text>
</comment>
<name>A0A934IR11_9HYPH</name>
<dbReference type="InterPro" id="IPR036291">
    <property type="entry name" value="NAD(P)-bd_dom_sf"/>
</dbReference>
<protein>
    <submittedName>
        <fullName evidence="6">Gfo/Idh/MocA family oxidoreductase</fullName>
    </submittedName>
</protein>